<dbReference type="Gene3D" id="2.30.110.10">
    <property type="entry name" value="Electron Transport, Fmn-binding Protein, Chain A"/>
    <property type="match status" value="1"/>
</dbReference>
<dbReference type="EC" id="1.4.3.5" evidence="5"/>
<evidence type="ECO:0000256" key="6">
    <source>
        <dbReference type="PIRSR" id="PIRSR000190-1"/>
    </source>
</evidence>
<dbReference type="UniPathway" id="UPA01068">
    <property type="reaction ID" value="UER00304"/>
</dbReference>
<feature type="binding site" evidence="5 7">
    <location>
        <begin position="70"/>
        <end position="71"/>
    </location>
    <ligand>
        <name>FMN</name>
        <dbReference type="ChEBI" id="CHEBI:58210"/>
    </ligand>
</feature>
<comment type="pathway">
    <text evidence="5">Cofactor metabolism; pyridoxal 5'-phosphate salvage; pyridoxal 5'-phosphate from pyridoxamine 5'-phosphate: step 1/1.</text>
</comment>
<evidence type="ECO:0000256" key="5">
    <source>
        <dbReference type="HAMAP-Rule" id="MF_01629"/>
    </source>
</evidence>
<dbReference type="GO" id="GO:0008615">
    <property type="term" value="P:pyridoxine biosynthetic process"/>
    <property type="evidence" value="ECO:0007669"/>
    <property type="project" value="UniProtKB-UniRule"/>
</dbReference>
<comment type="subunit">
    <text evidence="5">Homodimer.</text>
</comment>
<organism evidence="10 11">
    <name type="scientific">Phytoactinopolyspora halotolerans</name>
    <dbReference type="NCBI Taxonomy" id="1981512"/>
    <lineage>
        <taxon>Bacteria</taxon>
        <taxon>Bacillati</taxon>
        <taxon>Actinomycetota</taxon>
        <taxon>Actinomycetes</taxon>
        <taxon>Jiangellales</taxon>
        <taxon>Jiangellaceae</taxon>
        <taxon>Phytoactinopolyspora</taxon>
    </lineage>
</organism>
<feature type="binding site" evidence="5 6">
    <location>
        <position position="117"/>
    </location>
    <ligand>
        <name>substrate</name>
    </ligand>
</feature>
<dbReference type="Pfam" id="PF10590">
    <property type="entry name" value="PNP_phzG_C"/>
    <property type="match status" value="1"/>
</dbReference>
<name>A0A6L9S1A1_9ACTN</name>
<evidence type="ECO:0000313" key="10">
    <source>
        <dbReference type="EMBL" id="NED98955.1"/>
    </source>
</evidence>
<dbReference type="InterPro" id="IPR019740">
    <property type="entry name" value="Pyridox_Oxase_CS"/>
</dbReference>
<dbReference type="NCBIfam" id="NF004231">
    <property type="entry name" value="PRK05679.1"/>
    <property type="match status" value="1"/>
</dbReference>
<dbReference type="GO" id="GO:0010181">
    <property type="term" value="F:FMN binding"/>
    <property type="evidence" value="ECO:0007669"/>
    <property type="project" value="UniProtKB-UniRule"/>
</dbReference>
<feature type="binding site" evidence="5 7">
    <location>
        <position position="77"/>
    </location>
    <ligand>
        <name>FMN</name>
        <dbReference type="ChEBI" id="CHEBI:58210"/>
    </ligand>
</feature>
<feature type="binding site" evidence="5 7">
    <location>
        <begin position="134"/>
        <end position="135"/>
    </location>
    <ligand>
        <name>FMN</name>
        <dbReference type="ChEBI" id="CHEBI:58210"/>
    </ligand>
</feature>
<dbReference type="HAMAP" id="MF_01629">
    <property type="entry name" value="PdxH"/>
    <property type="match status" value="1"/>
</dbReference>
<feature type="binding site" evidence="5 7">
    <location>
        <position position="178"/>
    </location>
    <ligand>
        <name>FMN</name>
        <dbReference type="ChEBI" id="CHEBI:58210"/>
    </ligand>
</feature>
<evidence type="ECO:0000256" key="7">
    <source>
        <dbReference type="PIRSR" id="PIRSR000190-2"/>
    </source>
</evidence>
<evidence type="ECO:0000259" key="9">
    <source>
        <dbReference type="Pfam" id="PF10590"/>
    </source>
</evidence>
<evidence type="ECO:0000256" key="3">
    <source>
        <dbReference type="ARBA" id="ARBA00022643"/>
    </source>
</evidence>
<feature type="binding site" evidence="5 6">
    <location>
        <position position="125"/>
    </location>
    <ligand>
        <name>substrate</name>
    </ligand>
</feature>
<feature type="domain" description="Pyridoxine 5'-phosphate oxidase dimerisation C-terminal" evidence="9">
    <location>
        <begin position="165"/>
        <end position="205"/>
    </location>
</feature>
<keyword evidence="3 5" id="KW-0288">FMN</keyword>
<dbReference type="PANTHER" id="PTHR10851">
    <property type="entry name" value="PYRIDOXINE-5-PHOSPHATE OXIDASE"/>
    <property type="match status" value="1"/>
</dbReference>
<accession>A0A6L9S1A1</accession>
<evidence type="ECO:0000256" key="4">
    <source>
        <dbReference type="ARBA" id="ARBA00023002"/>
    </source>
</evidence>
<feature type="binding site" evidence="5 6">
    <location>
        <begin position="184"/>
        <end position="186"/>
    </location>
    <ligand>
        <name>substrate</name>
    </ligand>
</feature>
<dbReference type="EMBL" id="JAAGOA010000001">
    <property type="protein sequence ID" value="NED98955.1"/>
    <property type="molecule type" value="Genomic_DNA"/>
</dbReference>
<feature type="domain" description="Pyridoxamine 5'-phosphate oxidase N-terminal" evidence="8">
    <location>
        <begin position="29"/>
        <end position="152"/>
    </location>
</feature>
<feature type="binding site" evidence="5 7">
    <location>
        <begin position="55"/>
        <end position="60"/>
    </location>
    <ligand>
        <name>FMN</name>
        <dbReference type="ChEBI" id="CHEBI:58210"/>
    </ligand>
</feature>
<comment type="pathway">
    <text evidence="5">Cofactor metabolism; pyridoxal 5'-phosphate salvage; pyridoxal 5'-phosphate from pyridoxine 5'-phosphate: step 1/1.</text>
</comment>
<comment type="function">
    <text evidence="5">Catalyzes the oxidation of either pyridoxine 5'-phosphate (PNP) or pyridoxamine 5'-phosphate (PMP) into pyridoxal 5'-phosphate (PLP).</text>
</comment>
<dbReference type="InterPro" id="IPR000659">
    <property type="entry name" value="Pyridox_Oxase"/>
</dbReference>
<keyword evidence="2 5" id="KW-0285">Flavoprotein</keyword>
<dbReference type="InterPro" id="IPR012349">
    <property type="entry name" value="Split_barrel_FMN-bd"/>
</dbReference>
<feature type="binding site" evidence="5 7">
    <location>
        <position position="99"/>
    </location>
    <ligand>
        <name>FMN</name>
        <dbReference type="ChEBI" id="CHEBI:58210"/>
    </ligand>
</feature>
<dbReference type="InterPro" id="IPR011576">
    <property type="entry name" value="Pyridox_Oxase_N"/>
</dbReference>
<dbReference type="InterPro" id="IPR019576">
    <property type="entry name" value="Pyridoxamine_oxidase_dimer_C"/>
</dbReference>
<feature type="binding site" evidence="5 6">
    <location>
        <position position="121"/>
    </location>
    <ligand>
        <name>substrate</name>
    </ligand>
</feature>
<evidence type="ECO:0000256" key="2">
    <source>
        <dbReference type="ARBA" id="ARBA00022630"/>
    </source>
</evidence>
<dbReference type="PANTHER" id="PTHR10851:SF0">
    <property type="entry name" value="PYRIDOXINE-5'-PHOSPHATE OXIDASE"/>
    <property type="match status" value="1"/>
</dbReference>
<dbReference type="SUPFAM" id="SSF50475">
    <property type="entry name" value="FMN-binding split barrel"/>
    <property type="match status" value="1"/>
</dbReference>
<dbReference type="NCBIfam" id="TIGR00558">
    <property type="entry name" value="pdxH"/>
    <property type="match status" value="1"/>
</dbReference>
<feature type="binding site" evidence="5 6">
    <location>
        <position position="60"/>
    </location>
    <ligand>
        <name>substrate</name>
    </ligand>
</feature>
<comment type="catalytic activity">
    <reaction evidence="5">
        <text>pyridoxamine 5'-phosphate + O2 + H2O = pyridoxal 5'-phosphate + H2O2 + NH4(+)</text>
        <dbReference type="Rhea" id="RHEA:15817"/>
        <dbReference type="ChEBI" id="CHEBI:15377"/>
        <dbReference type="ChEBI" id="CHEBI:15379"/>
        <dbReference type="ChEBI" id="CHEBI:16240"/>
        <dbReference type="ChEBI" id="CHEBI:28938"/>
        <dbReference type="ChEBI" id="CHEBI:58451"/>
        <dbReference type="ChEBI" id="CHEBI:597326"/>
        <dbReference type="EC" id="1.4.3.5"/>
    </reaction>
</comment>
<evidence type="ECO:0000259" key="8">
    <source>
        <dbReference type="Pfam" id="PF01243"/>
    </source>
</evidence>
<keyword evidence="5" id="KW-0664">Pyridoxine biosynthesis</keyword>
<dbReference type="PIRSF" id="PIRSF000190">
    <property type="entry name" value="Pyd_amn-ph_oxd"/>
    <property type="match status" value="1"/>
</dbReference>
<gene>
    <name evidence="5 10" type="primary">pdxH</name>
    <name evidence="10" type="ORF">G1H10_02095</name>
</gene>
<feature type="binding site" evidence="5 7">
    <location>
        <position position="188"/>
    </location>
    <ligand>
        <name>FMN</name>
        <dbReference type="ChEBI" id="CHEBI:58210"/>
    </ligand>
</feature>
<keyword evidence="11" id="KW-1185">Reference proteome</keyword>
<dbReference type="GO" id="GO:0004733">
    <property type="term" value="F:pyridoxamine phosphate oxidase activity"/>
    <property type="evidence" value="ECO:0007669"/>
    <property type="project" value="UniProtKB-UniRule"/>
</dbReference>
<comment type="caution">
    <text evidence="5">Lacks conserved residue(s) required for the propagation of feature annotation.</text>
</comment>
<keyword evidence="4 5" id="KW-0560">Oxidoreductase</keyword>
<feature type="binding site" evidence="6">
    <location>
        <begin position="2"/>
        <end position="5"/>
    </location>
    <ligand>
        <name>substrate</name>
    </ligand>
</feature>
<dbReference type="Pfam" id="PF01243">
    <property type="entry name" value="PNPOx_N"/>
    <property type="match status" value="1"/>
</dbReference>
<dbReference type="PROSITE" id="PS01064">
    <property type="entry name" value="PYRIDOX_OXIDASE"/>
    <property type="match status" value="1"/>
</dbReference>
<comment type="cofactor">
    <cofactor evidence="5 7">
        <name>FMN</name>
        <dbReference type="ChEBI" id="CHEBI:58210"/>
    </cofactor>
    <text evidence="5 7">Binds 1 FMN per subunit.</text>
</comment>
<comment type="catalytic activity">
    <reaction evidence="5">
        <text>pyridoxine 5'-phosphate + O2 = pyridoxal 5'-phosphate + H2O2</text>
        <dbReference type="Rhea" id="RHEA:15149"/>
        <dbReference type="ChEBI" id="CHEBI:15379"/>
        <dbReference type="ChEBI" id="CHEBI:16240"/>
        <dbReference type="ChEBI" id="CHEBI:58589"/>
        <dbReference type="ChEBI" id="CHEBI:597326"/>
        <dbReference type="EC" id="1.4.3.5"/>
    </reaction>
</comment>
<sequence length="205" mass="23130">MRRRYTSTRLLETDVAAEPFTQFRAWLRDAVSVGLPEPNAMVLATSTPDGIPSSRHVLLKELDGEGFVFFTNHGSQKAAEIAQNPHVSLCFPWFPMERQVVVGGTATAISREESLAYWVTRPRDSQIGAWASRQSSVISSRDELESEAASVAERFAEEVPLPEFWGGFRVVPRMLEFWQGGVGRLHDRLRYRRVDGAWVLERLAP</sequence>
<dbReference type="AlphaFoldDB" id="A0A6L9S1A1"/>
<evidence type="ECO:0000313" key="11">
    <source>
        <dbReference type="Proteomes" id="UP000475214"/>
    </source>
</evidence>
<comment type="similarity">
    <text evidence="1 5">Belongs to the pyridoxamine 5'-phosphate oxidase family.</text>
</comment>
<evidence type="ECO:0000256" key="1">
    <source>
        <dbReference type="ARBA" id="ARBA00007301"/>
    </source>
</evidence>
<dbReference type="Proteomes" id="UP000475214">
    <property type="component" value="Unassembled WGS sequence"/>
</dbReference>
<proteinExistence type="inferred from homology"/>
<comment type="caution">
    <text evidence="10">The sequence shown here is derived from an EMBL/GenBank/DDBJ whole genome shotgun (WGS) entry which is preliminary data.</text>
</comment>
<protein>
    <recommendedName>
        <fullName evidence="5">Pyridoxine/pyridoxamine 5'-phosphate oxidase</fullName>
        <ecNumber evidence="5">1.4.3.5</ecNumber>
    </recommendedName>
    <alternativeName>
        <fullName evidence="5">PNP/PMP oxidase</fullName>
        <shortName evidence="5">PNPOx</shortName>
    </alternativeName>
    <alternativeName>
        <fullName evidence="5">Pyridoxal 5'-phosphate synthase</fullName>
    </alternativeName>
</protein>
<reference evidence="10 11" key="1">
    <citation type="submission" date="2020-02" db="EMBL/GenBank/DDBJ databases">
        <authorList>
            <person name="Li X.-J."/>
            <person name="Han X.-M."/>
        </authorList>
    </citation>
    <scope>NUCLEOTIDE SEQUENCE [LARGE SCALE GENOMIC DNA]</scope>
    <source>
        <strain evidence="10 11">CCTCC AB 2017055</strain>
    </source>
</reference>